<dbReference type="Proteomes" id="UP000318053">
    <property type="component" value="Unassembled WGS sequence"/>
</dbReference>
<accession>A0A5C5YEP0</accession>
<evidence type="ECO:0000313" key="1">
    <source>
        <dbReference type="EMBL" id="TWT74226.1"/>
    </source>
</evidence>
<sequence>MERNTVKPLSTLKSNGSLLAVGLPIGCAYRETAALLEWTMAMV</sequence>
<proteinExistence type="predicted"/>
<evidence type="ECO:0000313" key="2">
    <source>
        <dbReference type="Proteomes" id="UP000318053"/>
    </source>
</evidence>
<name>A0A5C5YEP0_9BACT</name>
<reference evidence="1 2" key="1">
    <citation type="submission" date="2019-02" db="EMBL/GenBank/DDBJ databases">
        <title>Deep-cultivation of Planctomycetes and their phenomic and genomic characterization uncovers novel biology.</title>
        <authorList>
            <person name="Wiegand S."/>
            <person name="Jogler M."/>
            <person name="Boedeker C."/>
            <person name="Pinto D."/>
            <person name="Vollmers J."/>
            <person name="Rivas-Marin E."/>
            <person name="Kohn T."/>
            <person name="Peeters S.H."/>
            <person name="Heuer A."/>
            <person name="Rast P."/>
            <person name="Oberbeckmann S."/>
            <person name="Bunk B."/>
            <person name="Jeske O."/>
            <person name="Meyerdierks A."/>
            <person name="Storesund J.E."/>
            <person name="Kallscheuer N."/>
            <person name="Luecker S."/>
            <person name="Lage O.M."/>
            <person name="Pohl T."/>
            <person name="Merkel B.J."/>
            <person name="Hornburger P."/>
            <person name="Mueller R.-W."/>
            <person name="Bruemmer F."/>
            <person name="Labrenz M."/>
            <person name="Spormann A.M."/>
            <person name="Op Den Camp H."/>
            <person name="Overmann J."/>
            <person name="Amann R."/>
            <person name="Jetten M.S.M."/>
            <person name="Mascher T."/>
            <person name="Medema M.H."/>
            <person name="Devos D.P."/>
            <person name="Kaster A.-K."/>
            <person name="Ovreas L."/>
            <person name="Rohde M."/>
            <person name="Galperin M.Y."/>
            <person name="Jogler C."/>
        </authorList>
    </citation>
    <scope>NUCLEOTIDE SEQUENCE [LARGE SCALE GENOMIC DNA]</scope>
    <source>
        <strain evidence="1 2">CA85</strain>
    </source>
</reference>
<organism evidence="1 2">
    <name type="scientific">Allorhodopirellula solitaria</name>
    <dbReference type="NCBI Taxonomy" id="2527987"/>
    <lineage>
        <taxon>Bacteria</taxon>
        <taxon>Pseudomonadati</taxon>
        <taxon>Planctomycetota</taxon>
        <taxon>Planctomycetia</taxon>
        <taxon>Pirellulales</taxon>
        <taxon>Pirellulaceae</taxon>
        <taxon>Allorhodopirellula</taxon>
    </lineage>
</organism>
<dbReference type="AlphaFoldDB" id="A0A5C5YEP0"/>
<comment type="caution">
    <text evidence="1">The sequence shown here is derived from an EMBL/GenBank/DDBJ whole genome shotgun (WGS) entry which is preliminary data.</text>
</comment>
<dbReference type="EMBL" id="SJPK01000002">
    <property type="protein sequence ID" value="TWT74226.1"/>
    <property type="molecule type" value="Genomic_DNA"/>
</dbReference>
<gene>
    <name evidence="1" type="ORF">CA85_11130</name>
</gene>
<keyword evidence="2" id="KW-1185">Reference proteome</keyword>
<protein>
    <submittedName>
        <fullName evidence="1">Uncharacterized protein</fullName>
    </submittedName>
</protein>